<accession>A0A975NAN8</accession>
<dbReference type="AlphaFoldDB" id="A0A975NAN8"/>
<name>A0A975NAN8_9BRAD</name>
<gene>
    <name evidence="2" type="ORF">KMZ29_14705</name>
</gene>
<evidence type="ECO:0000313" key="3">
    <source>
        <dbReference type="Proteomes" id="UP000680839"/>
    </source>
</evidence>
<dbReference type="Pfam" id="PF19263">
    <property type="entry name" value="DUF5906"/>
    <property type="match status" value="1"/>
</dbReference>
<protein>
    <recommendedName>
        <fullName evidence="1">NrS-1 polymerase-like helicase domain-containing protein</fullName>
    </recommendedName>
</protein>
<dbReference type="RefSeq" id="WP_215619942.1">
    <property type="nucleotide sequence ID" value="NZ_CP076134.1"/>
</dbReference>
<dbReference type="EMBL" id="CP076134">
    <property type="protein sequence ID" value="QWG11031.1"/>
    <property type="molecule type" value="Genomic_DNA"/>
</dbReference>
<proteinExistence type="predicted"/>
<reference evidence="2" key="1">
    <citation type="submission" date="2021-06" db="EMBL/GenBank/DDBJ databases">
        <title>Bradyrhizobium sp. S2-20-1 Genome sequencing.</title>
        <authorList>
            <person name="Jin L."/>
        </authorList>
    </citation>
    <scope>NUCLEOTIDE SEQUENCE</scope>
    <source>
        <strain evidence="2">S2-20-1</strain>
    </source>
</reference>
<sequence>MNTALCFTERLCQAYDFNRGCPPADGAERATRDEIVEYIDAFSIDKSPDHPTSAIAWDLQRTLGESEGRRMLLYASRRWDATPLRARDVVKMWWDDDHEPEAWRDEYLIDVIGSWRSERDRLRLCADAEKVWLAFKGAATSEQLANWRTKYGAWYLAPERKLGPVTIIKPGNVVPFPAKAADVHAVKHEDFWAYSPAHSYIFVPTGEHWPASTVNSRLAPVIVPMREKPIPAATFLDQNRSVEQATWAPGQSQIIADRLIADGGWIDRAGCKTFNLYRPPTIKPKAGDASPWIDHIRWVYPEEAEHIISWLAQRVQRPDIKINHALVLGGNQGIGKDTLLEPVKAAVGPWNCSEVSPQQVLGRFNSFVKSVILRISEARDLGDTDRFAFYEHLKTLTAAPPDVLRVDEKHLREHAVLNVCGVIQTTNNKDALHLPADDRRHFVAWSPRSKDDFQPGYWSALYSWFATGGNEIVAHHLATLDLSAFDAKAPPPKTRAFWEIVDASRAPEDAEMADAIDALGKPAAVTTQQVLGRSSMGFADWLRDRKNRRKIGHRFEGCGYVSVRNPDDARDGQWKIAGRRQTVYAKRELCLRDQVAAAERLTMLPSPS</sequence>
<dbReference type="Proteomes" id="UP000680839">
    <property type="component" value="Chromosome"/>
</dbReference>
<dbReference type="InterPro" id="IPR045455">
    <property type="entry name" value="NrS-1_pol-like_helicase"/>
</dbReference>
<feature type="domain" description="NrS-1 polymerase-like helicase" evidence="1">
    <location>
        <begin position="329"/>
        <end position="440"/>
    </location>
</feature>
<evidence type="ECO:0000313" key="2">
    <source>
        <dbReference type="EMBL" id="QWG11031.1"/>
    </source>
</evidence>
<evidence type="ECO:0000259" key="1">
    <source>
        <dbReference type="Pfam" id="PF19263"/>
    </source>
</evidence>
<organism evidence="2 3">
    <name type="scientific">Bradyrhizobium sediminis</name>
    <dbReference type="NCBI Taxonomy" id="2840469"/>
    <lineage>
        <taxon>Bacteria</taxon>
        <taxon>Pseudomonadati</taxon>
        <taxon>Pseudomonadota</taxon>
        <taxon>Alphaproteobacteria</taxon>
        <taxon>Hyphomicrobiales</taxon>
        <taxon>Nitrobacteraceae</taxon>
        <taxon>Bradyrhizobium</taxon>
    </lineage>
</organism>